<sequence length="657" mass="73767">MSSTQSTCVFSPKNHSYGVSFLRGMQPWSSPLLADGFHIRCDMAVVDGIATTTRPSELHHHRYLGADLLESSVVGVDVEFEVGGKVFAAHRCVLAAQCTAMAELIGGGTGAAGKEEQHAHTVARVRIDDIEPRVFRALLQFISTDSLPDMDEEGDEAATTRGLLVAADRYGLEWLKLICGDRLCRYLDAFTAVATLELAIKHGCHRLKEAYVHQVPQRRARQATTTRRPASATPWHDRRQAPRWTTTTFSRRSSSAFPRPPLPSSLPRASLVCKRWRRVVTGAWFQRCFRAHHQTAPLLGVFDQHIGVKGIVFNPVLEAPDRVPPQRFSPRKVVGSSMDIDWGIVLLGCRHGRLVVKDMMSQKDFTLVIWDPVAGRRTRLHNPPEFHYSFCGTVLCAATEHVHVHGACCNESSSPYKVVLVSMCGEGVRRPMACVYSSEDGKWGDIIWHDPCIFDKLSHYSTLIGHALYWSTSVQGQGDYYDDNDDEEEDDDLMLEPDSILEFHLDRQSLTVIKGPPINCIHHSQIIKAMDGGVGLVALPYYTMTLQVWHRKVSNGRDAVATWVLFKTVSLHSVLGLQERPRWVGMKRNMLAYDEDVHVAFMCLDSTLFMIELDSMQSKRLYGRFEEKYVSMCLSFRSFYTPGTTMAVGLEGDEMHS</sequence>
<dbReference type="Gene3D" id="3.30.710.10">
    <property type="entry name" value="Potassium Channel Kv1.1, Chain A"/>
    <property type="match status" value="1"/>
</dbReference>
<name>A0AAQ3SIF7_PASNO</name>
<evidence type="ECO:0000313" key="5">
    <source>
        <dbReference type="Proteomes" id="UP001341281"/>
    </source>
</evidence>
<feature type="compositionally biased region" description="Low complexity" evidence="2">
    <location>
        <begin position="222"/>
        <end position="234"/>
    </location>
</feature>
<dbReference type="InterPro" id="IPR036047">
    <property type="entry name" value="F-box-like_dom_sf"/>
</dbReference>
<feature type="region of interest" description="Disordered" evidence="2">
    <location>
        <begin position="218"/>
        <end position="239"/>
    </location>
</feature>
<dbReference type="SMART" id="SM00225">
    <property type="entry name" value="BTB"/>
    <property type="match status" value="1"/>
</dbReference>
<feature type="domain" description="BTB" evidence="3">
    <location>
        <begin position="76"/>
        <end position="151"/>
    </location>
</feature>
<proteinExistence type="predicted"/>
<dbReference type="PANTHER" id="PTHR32133">
    <property type="entry name" value="OS07G0120400 PROTEIN"/>
    <property type="match status" value="1"/>
</dbReference>
<evidence type="ECO:0000256" key="1">
    <source>
        <dbReference type="ARBA" id="ARBA00004906"/>
    </source>
</evidence>
<dbReference type="SUPFAM" id="SSF81383">
    <property type="entry name" value="F-box domain"/>
    <property type="match status" value="1"/>
</dbReference>
<organism evidence="4 5">
    <name type="scientific">Paspalum notatum var. saurae</name>
    <dbReference type="NCBI Taxonomy" id="547442"/>
    <lineage>
        <taxon>Eukaryota</taxon>
        <taxon>Viridiplantae</taxon>
        <taxon>Streptophyta</taxon>
        <taxon>Embryophyta</taxon>
        <taxon>Tracheophyta</taxon>
        <taxon>Spermatophyta</taxon>
        <taxon>Magnoliopsida</taxon>
        <taxon>Liliopsida</taxon>
        <taxon>Poales</taxon>
        <taxon>Poaceae</taxon>
        <taxon>PACMAD clade</taxon>
        <taxon>Panicoideae</taxon>
        <taxon>Andropogonodae</taxon>
        <taxon>Paspaleae</taxon>
        <taxon>Paspalinae</taxon>
        <taxon>Paspalum</taxon>
    </lineage>
</organism>
<evidence type="ECO:0000313" key="4">
    <source>
        <dbReference type="EMBL" id="WVZ50340.1"/>
    </source>
</evidence>
<dbReference type="InterPro" id="IPR000210">
    <property type="entry name" value="BTB/POZ_dom"/>
</dbReference>
<comment type="pathway">
    <text evidence="1">Protein modification; protein ubiquitination.</text>
</comment>
<dbReference type="SUPFAM" id="SSF54695">
    <property type="entry name" value="POZ domain"/>
    <property type="match status" value="1"/>
</dbReference>
<dbReference type="PROSITE" id="PS50097">
    <property type="entry name" value="BTB"/>
    <property type="match status" value="1"/>
</dbReference>
<evidence type="ECO:0000259" key="3">
    <source>
        <dbReference type="PROSITE" id="PS50097"/>
    </source>
</evidence>
<protein>
    <recommendedName>
        <fullName evidence="3">BTB domain-containing protein</fullName>
    </recommendedName>
</protein>
<dbReference type="InterPro" id="IPR011333">
    <property type="entry name" value="SKP1/BTB/POZ_sf"/>
</dbReference>
<accession>A0AAQ3SIF7</accession>
<dbReference type="EMBL" id="CP144745">
    <property type="protein sequence ID" value="WVZ50340.1"/>
    <property type="molecule type" value="Genomic_DNA"/>
</dbReference>
<reference evidence="4 5" key="1">
    <citation type="submission" date="2024-02" db="EMBL/GenBank/DDBJ databases">
        <title>High-quality chromosome-scale genome assembly of Pensacola bahiagrass (Paspalum notatum Flugge var. saurae).</title>
        <authorList>
            <person name="Vega J.M."/>
            <person name="Podio M."/>
            <person name="Orjuela J."/>
            <person name="Siena L.A."/>
            <person name="Pessino S.C."/>
            <person name="Combes M.C."/>
            <person name="Mariac C."/>
            <person name="Albertini E."/>
            <person name="Pupilli F."/>
            <person name="Ortiz J.P.A."/>
            <person name="Leblanc O."/>
        </authorList>
    </citation>
    <scope>NUCLEOTIDE SEQUENCE [LARGE SCALE GENOMIC DNA]</scope>
    <source>
        <strain evidence="4">R1</strain>
        <tissue evidence="4">Leaf</tissue>
    </source>
</reference>
<keyword evidence="5" id="KW-1185">Reference proteome</keyword>
<dbReference type="Proteomes" id="UP001341281">
    <property type="component" value="Chromosome 01"/>
</dbReference>
<evidence type="ECO:0000256" key="2">
    <source>
        <dbReference type="SAM" id="MobiDB-lite"/>
    </source>
</evidence>
<dbReference type="PANTHER" id="PTHR32133:SF266">
    <property type="entry name" value="F-BOX DOMAIN-CONTAINING PROTEIN"/>
    <property type="match status" value="1"/>
</dbReference>
<dbReference type="AlphaFoldDB" id="A0AAQ3SIF7"/>
<dbReference type="Pfam" id="PF00651">
    <property type="entry name" value="BTB"/>
    <property type="match status" value="1"/>
</dbReference>
<gene>
    <name evidence="4" type="ORF">U9M48_001600</name>
</gene>